<keyword evidence="1" id="KW-1133">Transmembrane helix</keyword>
<protein>
    <submittedName>
        <fullName evidence="2">Uncharacterized protein</fullName>
    </submittedName>
</protein>
<organism evidence="2 3">
    <name type="scientific">Strigomonas culicis</name>
    <dbReference type="NCBI Taxonomy" id="28005"/>
    <lineage>
        <taxon>Eukaryota</taxon>
        <taxon>Discoba</taxon>
        <taxon>Euglenozoa</taxon>
        <taxon>Kinetoplastea</taxon>
        <taxon>Metakinetoplastina</taxon>
        <taxon>Trypanosomatida</taxon>
        <taxon>Trypanosomatidae</taxon>
        <taxon>Strigomonadinae</taxon>
        <taxon>Strigomonas</taxon>
    </lineage>
</organism>
<dbReference type="AlphaFoldDB" id="S9WDS9"/>
<evidence type="ECO:0000256" key="1">
    <source>
        <dbReference type="SAM" id="Phobius"/>
    </source>
</evidence>
<dbReference type="EMBL" id="ATMH01000011">
    <property type="protein sequence ID" value="EPY37286.1"/>
    <property type="molecule type" value="Genomic_DNA"/>
</dbReference>
<sequence length="154" mass="17852">MQARRNSMMRRVARRYARVPGEHGDANAPTFYPISINPGWWGQPFGKVKDGKSHIIFAYLIVFPIAFYWVLDVSIFQRARVSTVGKRAMASSFFFRQTDLDDPDHAIKYQKLQEERAANKLEVRWGGSNFLASYLWQPGDAEPDIRRKQAPQHH</sequence>
<dbReference type="OrthoDB" id="274636at2759"/>
<feature type="transmembrane region" description="Helical" evidence="1">
    <location>
        <begin position="55"/>
        <end position="71"/>
    </location>
</feature>
<gene>
    <name evidence="2" type="ORF">STCU_00011</name>
</gene>
<evidence type="ECO:0000313" key="2">
    <source>
        <dbReference type="EMBL" id="EPY37286.1"/>
    </source>
</evidence>
<reference evidence="2 3" key="1">
    <citation type="journal article" date="2013" name="PLoS ONE">
        <title>Predicting the Proteins of Angomonas deanei, Strigomonas culicis and Their Respective Endosymbionts Reveals New Aspects of the Trypanosomatidae Family.</title>
        <authorList>
            <person name="Motta M.C."/>
            <person name="Martins A.C."/>
            <person name="de Souza S.S."/>
            <person name="Catta-Preta C.M."/>
            <person name="Silva R."/>
            <person name="Klein C.C."/>
            <person name="de Almeida L.G."/>
            <person name="de Lima Cunha O."/>
            <person name="Ciapina L.P."/>
            <person name="Brocchi M."/>
            <person name="Colabardini A.C."/>
            <person name="de Araujo Lima B."/>
            <person name="Machado C.R."/>
            <person name="de Almeida Soares C.M."/>
            <person name="Probst C.M."/>
            <person name="de Menezes C.B."/>
            <person name="Thompson C.E."/>
            <person name="Bartholomeu D.C."/>
            <person name="Gradia D.F."/>
            <person name="Pavoni D.P."/>
            <person name="Grisard E.C."/>
            <person name="Fantinatti-Garboggini F."/>
            <person name="Marchini F.K."/>
            <person name="Rodrigues-Luiz G.F."/>
            <person name="Wagner G."/>
            <person name="Goldman G.H."/>
            <person name="Fietto J.L."/>
            <person name="Elias M.C."/>
            <person name="Goldman M.H."/>
            <person name="Sagot M.F."/>
            <person name="Pereira M."/>
            <person name="Stoco P.H."/>
            <person name="de Mendonca-Neto R.P."/>
            <person name="Teixeira S.M."/>
            <person name="Maciel T.E."/>
            <person name="de Oliveira Mendes T.A."/>
            <person name="Urmenyi T.P."/>
            <person name="de Souza W."/>
            <person name="Schenkman S."/>
            <person name="de Vasconcelos A.T."/>
        </authorList>
    </citation>
    <scope>NUCLEOTIDE SEQUENCE [LARGE SCALE GENOMIC DNA]</scope>
</reference>
<dbReference type="Proteomes" id="UP000015354">
    <property type="component" value="Unassembled WGS sequence"/>
</dbReference>
<keyword evidence="1" id="KW-0812">Transmembrane</keyword>
<accession>S9WDS9</accession>
<keyword evidence="3" id="KW-1185">Reference proteome</keyword>
<evidence type="ECO:0000313" key="3">
    <source>
        <dbReference type="Proteomes" id="UP000015354"/>
    </source>
</evidence>
<keyword evidence="1" id="KW-0472">Membrane</keyword>
<name>S9WDS9_9TRYP</name>
<proteinExistence type="predicted"/>
<comment type="caution">
    <text evidence="2">The sequence shown here is derived from an EMBL/GenBank/DDBJ whole genome shotgun (WGS) entry which is preliminary data.</text>
</comment>